<dbReference type="Pfam" id="PF01408">
    <property type="entry name" value="GFO_IDH_MocA"/>
    <property type="match status" value="1"/>
</dbReference>
<evidence type="ECO:0000259" key="1">
    <source>
        <dbReference type="Pfam" id="PF01408"/>
    </source>
</evidence>
<reference evidence="2" key="1">
    <citation type="submission" date="2021-12" db="EMBL/GenBank/DDBJ databases">
        <title>Enterovibrio ZSDZ35 sp. nov. and Enterovibrio ZSDZ42 sp. nov., isolated from coastal seawater in Qingdao.</title>
        <authorList>
            <person name="Zhang P."/>
        </authorList>
    </citation>
    <scope>NUCLEOTIDE SEQUENCE</scope>
    <source>
        <strain evidence="2">ZSDZ42</strain>
    </source>
</reference>
<dbReference type="PANTHER" id="PTHR43708">
    <property type="entry name" value="CONSERVED EXPRESSED OXIDOREDUCTASE (EUROFUNG)"/>
    <property type="match status" value="1"/>
</dbReference>
<dbReference type="InterPro" id="IPR036291">
    <property type="entry name" value="NAD(P)-bd_dom_sf"/>
</dbReference>
<dbReference type="SUPFAM" id="SSF51735">
    <property type="entry name" value="NAD(P)-binding Rossmann-fold domains"/>
    <property type="match status" value="1"/>
</dbReference>
<dbReference type="SUPFAM" id="SSF55347">
    <property type="entry name" value="Glyceraldehyde-3-phosphate dehydrogenase-like, C-terminal domain"/>
    <property type="match status" value="1"/>
</dbReference>
<dbReference type="PANTHER" id="PTHR43708:SF4">
    <property type="entry name" value="OXIDOREDUCTASE YCEM-RELATED"/>
    <property type="match status" value="1"/>
</dbReference>
<dbReference type="Proteomes" id="UP001149400">
    <property type="component" value="Unassembled WGS sequence"/>
</dbReference>
<feature type="domain" description="Gfo/Idh/MocA-like oxidoreductase N-terminal" evidence="1">
    <location>
        <begin position="1"/>
        <end position="119"/>
    </location>
</feature>
<dbReference type="RefSeq" id="WP_274165674.1">
    <property type="nucleotide sequence ID" value="NZ_JAJUBC010000021.1"/>
</dbReference>
<proteinExistence type="predicted"/>
<dbReference type="InterPro" id="IPR051317">
    <property type="entry name" value="Gfo/Idh/MocA_oxidoreduct"/>
</dbReference>
<gene>
    <name evidence="2" type="ORF">LRP50_17115</name>
</gene>
<keyword evidence="3" id="KW-1185">Reference proteome</keyword>
<dbReference type="Gene3D" id="3.40.50.720">
    <property type="entry name" value="NAD(P)-binding Rossmann-like Domain"/>
    <property type="match status" value="1"/>
</dbReference>
<protein>
    <submittedName>
        <fullName evidence="2">Gfo/Idh/MocA family oxidoreductase</fullName>
    </submittedName>
</protein>
<evidence type="ECO:0000313" key="3">
    <source>
        <dbReference type="Proteomes" id="UP001149400"/>
    </source>
</evidence>
<comment type="caution">
    <text evidence="2">The sequence shown here is derived from an EMBL/GenBank/DDBJ whole genome shotgun (WGS) entry which is preliminary data.</text>
</comment>
<accession>A0ABT5R3K6</accession>
<dbReference type="InterPro" id="IPR000683">
    <property type="entry name" value="Gfo/Idh/MocA-like_OxRdtase_N"/>
</dbReference>
<evidence type="ECO:0000313" key="2">
    <source>
        <dbReference type="EMBL" id="MDD1794854.1"/>
    </source>
</evidence>
<dbReference type="EMBL" id="JAJUBC010000021">
    <property type="protein sequence ID" value="MDD1794854.1"/>
    <property type="molecule type" value="Genomic_DNA"/>
</dbReference>
<name>A0ABT5R3K6_9GAMM</name>
<sequence length="302" mass="34668">MKIALIGLGDIASKAYLPILSQTPNIELILCSRNIQVLKNHCHRYQIKQGCTNIFSLKELNPDGVMIHTSSESHHTIASYFLKLGIPVFVDKPGAMTFHEFRELSELSEQKNTPLFVGFNRRYIPIWNEAIHSNDLRSIHWKKNRVNLVAMPRDYIFNDFIHVIDSVNIDGELSDVDININFIGKGSKLSTINVDWKQSGKILTASMNREYGKTCESVELSLINESYLFNNFTQGVYCINGTEQIIRSSDWSDTLYTKGFHSMVEHWLDIVRNRESNIGHTQRSYSTHSVCETITQHIMDRL</sequence>
<dbReference type="Gene3D" id="3.30.360.10">
    <property type="entry name" value="Dihydrodipicolinate Reductase, domain 2"/>
    <property type="match status" value="1"/>
</dbReference>
<organism evidence="2 3">
    <name type="scientific">Enterovibrio gelatinilyticus</name>
    <dbReference type="NCBI Taxonomy" id="2899819"/>
    <lineage>
        <taxon>Bacteria</taxon>
        <taxon>Pseudomonadati</taxon>
        <taxon>Pseudomonadota</taxon>
        <taxon>Gammaproteobacteria</taxon>
        <taxon>Vibrionales</taxon>
        <taxon>Vibrionaceae</taxon>
        <taxon>Enterovibrio</taxon>
    </lineage>
</organism>